<evidence type="ECO:0000259" key="1">
    <source>
        <dbReference type="Pfam" id="PF01368"/>
    </source>
</evidence>
<proteinExistence type="predicted"/>
<dbReference type="PANTHER" id="PTHR47618">
    <property type="entry name" value="BIFUNCTIONAL OLIGORIBONUCLEASE AND PAP PHOSPHATASE NRNA"/>
    <property type="match status" value="1"/>
</dbReference>
<organism evidence="3 4">
    <name type="scientific">Zhenhengia yiwuensis</name>
    <dbReference type="NCBI Taxonomy" id="2763666"/>
    <lineage>
        <taxon>Bacteria</taxon>
        <taxon>Bacillati</taxon>
        <taxon>Bacillota</taxon>
        <taxon>Clostridia</taxon>
        <taxon>Lachnospirales</taxon>
        <taxon>Lachnospiraceae</taxon>
        <taxon>Zhenhengia</taxon>
    </lineage>
</organism>
<dbReference type="SUPFAM" id="SSF64182">
    <property type="entry name" value="DHH phosphoesterases"/>
    <property type="match status" value="1"/>
</dbReference>
<dbReference type="GO" id="GO:0003676">
    <property type="term" value="F:nucleic acid binding"/>
    <property type="evidence" value="ECO:0007669"/>
    <property type="project" value="InterPro"/>
</dbReference>
<dbReference type="InterPro" id="IPR003156">
    <property type="entry name" value="DHHA1_dom"/>
</dbReference>
<sequence>MNFKAILEVIKNANSIVISAHTNPDGDAIGAMVAMGHLCAYYKKSYTVLLEQSSKAFSYLLKGCHYAFDLKDTVDTFIALDCGNLERLVGYDAYFDKAQHTINIDHHISNTKFAQYNYVDAEASSTSELIYRLIKEGNIPVNVEIAKALYTGLLTDTGGFRHSCTCPSTLLAVAELIQFPFNFSELYEKILCEKSLATAKLQAKAVEHMKQMNKPGMYLSYITSEDIARSEASKEDIDGVVSYLKTIKGTELIAFIYPKGTDSQTYKLSMRSNPPFNVAAFCEQFNGGGHERAAGATLEGTLEEVLKHVQDATCAFMES</sequence>
<keyword evidence="4" id="KW-1185">Reference proteome</keyword>
<dbReference type="PANTHER" id="PTHR47618:SF1">
    <property type="entry name" value="BIFUNCTIONAL OLIGORIBONUCLEASE AND PAP PHOSPHATASE NRNA"/>
    <property type="match status" value="1"/>
</dbReference>
<protein>
    <submittedName>
        <fullName evidence="3">Bifunctional oligoribonuclease/PAP phosphatase NrnA</fullName>
    </submittedName>
</protein>
<gene>
    <name evidence="3" type="ORF">H8718_08095</name>
</gene>
<dbReference type="InterPro" id="IPR051319">
    <property type="entry name" value="Oligoribo/pAp-PDE_c-di-AMP_PDE"/>
</dbReference>
<dbReference type="Gene3D" id="3.90.1640.10">
    <property type="entry name" value="inorganic pyrophosphatase (n-terminal core)"/>
    <property type="match status" value="1"/>
</dbReference>
<dbReference type="InterPro" id="IPR001667">
    <property type="entry name" value="DDH_dom"/>
</dbReference>
<dbReference type="Pfam" id="PF02272">
    <property type="entry name" value="DHHA1"/>
    <property type="match status" value="1"/>
</dbReference>
<dbReference type="Proteomes" id="UP000655830">
    <property type="component" value="Unassembled WGS sequence"/>
</dbReference>
<reference evidence="3" key="1">
    <citation type="submission" date="2020-08" db="EMBL/GenBank/DDBJ databases">
        <title>Genome public.</title>
        <authorList>
            <person name="Liu C."/>
            <person name="Sun Q."/>
        </authorList>
    </citation>
    <scope>NUCLEOTIDE SEQUENCE</scope>
    <source>
        <strain evidence="3">NSJ-12</strain>
    </source>
</reference>
<dbReference type="AlphaFoldDB" id="A0A926IE27"/>
<feature type="domain" description="DDH" evidence="1">
    <location>
        <begin position="15"/>
        <end position="152"/>
    </location>
</feature>
<comment type="caution">
    <text evidence="3">The sequence shown here is derived from an EMBL/GenBank/DDBJ whole genome shotgun (WGS) entry which is preliminary data.</text>
</comment>
<evidence type="ECO:0000259" key="2">
    <source>
        <dbReference type="Pfam" id="PF02272"/>
    </source>
</evidence>
<evidence type="ECO:0000313" key="4">
    <source>
        <dbReference type="Proteomes" id="UP000655830"/>
    </source>
</evidence>
<accession>A0A926IE27</accession>
<dbReference type="InterPro" id="IPR038763">
    <property type="entry name" value="DHH_sf"/>
</dbReference>
<dbReference type="RefSeq" id="WP_177672139.1">
    <property type="nucleotide sequence ID" value="NZ_JACRSY010000010.1"/>
</dbReference>
<dbReference type="Pfam" id="PF01368">
    <property type="entry name" value="DHH"/>
    <property type="match status" value="1"/>
</dbReference>
<evidence type="ECO:0000313" key="3">
    <source>
        <dbReference type="EMBL" id="MBC8579489.1"/>
    </source>
</evidence>
<name>A0A926IE27_9FIRM</name>
<dbReference type="Gene3D" id="3.10.310.30">
    <property type="match status" value="1"/>
</dbReference>
<feature type="domain" description="DHHA1" evidence="2">
    <location>
        <begin position="229"/>
        <end position="311"/>
    </location>
</feature>
<dbReference type="EMBL" id="JACRSY010000010">
    <property type="protein sequence ID" value="MBC8579489.1"/>
    <property type="molecule type" value="Genomic_DNA"/>
</dbReference>